<accession>A0A0V0YA72</accession>
<dbReference type="AlphaFoldDB" id="A0A0V0YA72"/>
<reference evidence="1 2" key="1">
    <citation type="submission" date="2015-01" db="EMBL/GenBank/DDBJ databases">
        <title>Evolution of Trichinella species and genotypes.</title>
        <authorList>
            <person name="Korhonen P.K."/>
            <person name="Edoardo P."/>
            <person name="Giuseppe L.R."/>
            <person name="Gasser R.B."/>
        </authorList>
    </citation>
    <scope>NUCLEOTIDE SEQUENCE [LARGE SCALE GENOMIC DNA]</scope>
    <source>
        <strain evidence="1">ISS141</strain>
    </source>
</reference>
<evidence type="ECO:0000313" key="2">
    <source>
        <dbReference type="Proteomes" id="UP000054815"/>
    </source>
</evidence>
<gene>
    <name evidence="1" type="ORF">T4E_9154</name>
</gene>
<protein>
    <submittedName>
        <fullName evidence="1">Uncharacterized protein</fullName>
    </submittedName>
</protein>
<organism evidence="1 2">
    <name type="scientific">Trichinella pseudospiralis</name>
    <name type="common">Parasitic roundworm</name>
    <dbReference type="NCBI Taxonomy" id="6337"/>
    <lineage>
        <taxon>Eukaryota</taxon>
        <taxon>Metazoa</taxon>
        <taxon>Ecdysozoa</taxon>
        <taxon>Nematoda</taxon>
        <taxon>Enoplea</taxon>
        <taxon>Dorylaimia</taxon>
        <taxon>Trichinellida</taxon>
        <taxon>Trichinellidae</taxon>
        <taxon>Trichinella</taxon>
    </lineage>
</organism>
<proteinExistence type="predicted"/>
<sequence length="86" mass="9292">MLGSNVGGEPGVNKLLVGAKLLLAGGEVLRLDDAGKLGERCTRRNADWRRSECWSCAGPGHHDADVDVVSKFHVRLSLHSNRTTNN</sequence>
<comment type="caution">
    <text evidence="1">The sequence shown here is derived from an EMBL/GenBank/DDBJ whole genome shotgun (WGS) entry which is preliminary data.</text>
</comment>
<name>A0A0V0YA72_TRIPS</name>
<evidence type="ECO:0000313" key="1">
    <source>
        <dbReference type="EMBL" id="KRX97061.1"/>
    </source>
</evidence>
<dbReference type="Proteomes" id="UP000054815">
    <property type="component" value="Unassembled WGS sequence"/>
</dbReference>
<dbReference type="EMBL" id="JYDU01000036">
    <property type="protein sequence ID" value="KRX97061.1"/>
    <property type="molecule type" value="Genomic_DNA"/>
</dbReference>